<feature type="region of interest" description="Disordered" evidence="1">
    <location>
        <begin position="40"/>
        <end position="62"/>
    </location>
</feature>
<feature type="transmembrane region" description="Helical" evidence="2">
    <location>
        <begin position="192"/>
        <end position="210"/>
    </location>
</feature>
<geneLocation type="plasmid" evidence="4">
    <name>pAFAEC</name>
</geneLocation>
<keyword evidence="2" id="KW-0472">Membrane</keyword>
<keyword evidence="2" id="KW-0812">Transmembrane</keyword>
<keyword evidence="4" id="KW-0614">Plasmid</keyword>
<protein>
    <submittedName>
        <fullName evidence="4">Uncharacterized protein</fullName>
    </submittedName>
</protein>
<dbReference type="EMBL" id="CP053838">
    <property type="protein sequence ID" value="QKF74540.1"/>
    <property type="molecule type" value="Genomic_DNA"/>
</dbReference>
<evidence type="ECO:0000313" key="4">
    <source>
        <dbReference type="EMBL" id="QKF74540.1"/>
    </source>
</evidence>
<evidence type="ECO:0000256" key="2">
    <source>
        <dbReference type="SAM" id="Phobius"/>
    </source>
</evidence>
<sequence>MKKLLVSFLLMNSILFAFTDEERRFWERVNPEQLKKWEKVRSQMGSSANEDQTSKQKEDNENEIVGYLGNNLPITKADMKWRVTMNSLSASNSKEWGKVVTMPDNCKSGLDNKLYDIMAISTNILNQHPKDWLNGKYLEFVNSRCSLVGTYTLIDTTKEDFDKLVYQSHIELPKEQKDFFLKTIKQEENNSYVFQILLYIMIPVILFRLYQRDKEPRREFPRIDKPFSFWSVFFWWSIWNNQNDKH</sequence>
<dbReference type="KEGG" id="afc:AFAEC_a0099"/>
<dbReference type="AlphaFoldDB" id="A0A6M8MUJ9"/>
<keyword evidence="2" id="KW-1133">Transmembrane helix</keyword>
<evidence type="ECO:0000256" key="1">
    <source>
        <dbReference type="SAM" id="MobiDB-lite"/>
    </source>
</evidence>
<reference evidence="4" key="1">
    <citation type="submission" date="2020-05" db="EMBL/GenBank/DDBJ databases">
        <title>Complete genome sequencing of Campylobacter and Arcobacter type strains.</title>
        <authorList>
            <person name="Miller W.G."/>
            <person name="Yee E."/>
        </authorList>
    </citation>
    <scope>NUCLEOTIDE SEQUENCE [LARGE SCALE GENOMIC DNA]</scope>
    <source>
        <strain evidence="4">CCUG 66484</strain>
        <plasmid evidence="4">pAFAEC</plasmid>
    </source>
</reference>
<evidence type="ECO:0000256" key="3">
    <source>
        <dbReference type="SAM" id="SignalP"/>
    </source>
</evidence>
<organism evidence="4">
    <name type="scientific">Aliarcobacter faecis</name>
    <dbReference type="NCBI Taxonomy" id="1564138"/>
    <lineage>
        <taxon>Bacteria</taxon>
        <taxon>Pseudomonadati</taxon>
        <taxon>Campylobacterota</taxon>
        <taxon>Epsilonproteobacteria</taxon>
        <taxon>Campylobacterales</taxon>
        <taxon>Arcobacteraceae</taxon>
        <taxon>Aliarcobacter</taxon>
    </lineage>
</organism>
<name>A0A6M8MUJ9_9BACT</name>
<proteinExistence type="predicted"/>
<feature type="signal peptide" evidence="3">
    <location>
        <begin position="1"/>
        <end position="19"/>
    </location>
</feature>
<gene>
    <name evidence="4" type="ORF">AFAEC_a0099</name>
</gene>
<accession>A0A6M8MUJ9</accession>
<keyword evidence="3" id="KW-0732">Signal</keyword>
<feature type="chain" id="PRO_5026757858" evidence="3">
    <location>
        <begin position="20"/>
        <end position="246"/>
    </location>
</feature>